<evidence type="ECO:0000259" key="2">
    <source>
        <dbReference type="Pfam" id="PF10988"/>
    </source>
</evidence>
<protein>
    <submittedName>
        <fullName evidence="3">Putative auto-transporter adhesin, head GIN domain</fullName>
    </submittedName>
</protein>
<proteinExistence type="predicted"/>
<dbReference type="OrthoDB" id="704821at2"/>
<organism evidence="3 4">
    <name type="scientific">Bizionia echini</name>
    <dbReference type="NCBI Taxonomy" id="649333"/>
    <lineage>
        <taxon>Bacteria</taxon>
        <taxon>Pseudomonadati</taxon>
        <taxon>Bacteroidota</taxon>
        <taxon>Flavobacteriia</taxon>
        <taxon>Flavobacteriales</taxon>
        <taxon>Flavobacteriaceae</taxon>
        <taxon>Bizionia</taxon>
    </lineage>
</organism>
<evidence type="ECO:0000313" key="4">
    <source>
        <dbReference type="Proteomes" id="UP000198705"/>
    </source>
</evidence>
<dbReference type="Pfam" id="PF10988">
    <property type="entry name" value="DUF2807"/>
    <property type="match status" value="1"/>
</dbReference>
<keyword evidence="4" id="KW-1185">Reference proteome</keyword>
<gene>
    <name evidence="3" type="ORF">SAMN04487989_101664</name>
</gene>
<dbReference type="Gene3D" id="2.160.20.120">
    <property type="match status" value="1"/>
</dbReference>
<feature type="signal peptide" evidence="1">
    <location>
        <begin position="1"/>
        <end position="20"/>
    </location>
</feature>
<feature type="domain" description="Putative auto-transporter adhesin head GIN" evidence="2">
    <location>
        <begin position="28"/>
        <end position="208"/>
    </location>
</feature>
<feature type="chain" id="PRO_5011768037" evidence="1">
    <location>
        <begin position="21"/>
        <end position="225"/>
    </location>
</feature>
<dbReference type="Proteomes" id="UP000198705">
    <property type="component" value="Unassembled WGS sequence"/>
</dbReference>
<evidence type="ECO:0000313" key="3">
    <source>
        <dbReference type="EMBL" id="SFN47203.1"/>
    </source>
</evidence>
<evidence type="ECO:0000256" key="1">
    <source>
        <dbReference type="SAM" id="SignalP"/>
    </source>
</evidence>
<name>A0A1I4ZB07_9FLAO</name>
<dbReference type="RefSeq" id="WP_092206203.1">
    <property type="nucleotide sequence ID" value="NZ_FOVN01000001.1"/>
</dbReference>
<dbReference type="EMBL" id="FOVN01000001">
    <property type="protein sequence ID" value="SFN47203.1"/>
    <property type="molecule type" value="Genomic_DNA"/>
</dbReference>
<sequence length="225" mass="24648">MKKLLFALVLIALITQISQAQTEKMLGDFNELKVYDRIEVALIKADENKIIISGKNTEDVVIVNKNGKLKVRMSLEKLFDGDETTIELHYKQIDIIDVNEGAFVGSNDIFNQFEIDLNAQEGGSIKLMVQDITFLEAKAVTGGVIRVTGTTKNQDIDLSTGGSFLGKELESETAKVVIRAAGEAHIKASEKVDAKVRAGGSVYIYGNPKLVEENTVFGGKVIRKD</sequence>
<reference evidence="4" key="1">
    <citation type="submission" date="2016-10" db="EMBL/GenBank/DDBJ databases">
        <authorList>
            <person name="Varghese N."/>
            <person name="Submissions S."/>
        </authorList>
    </citation>
    <scope>NUCLEOTIDE SEQUENCE [LARGE SCALE GENOMIC DNA]</scope>
    <source>
        <strain evidence="4">DSM 23925</strain>
    </source>
</reference>
<accession>A0A1I4ZB07</accession>
<dbReference type="InterPro" id="IPR021255">
    <property type="entry name" value="DUF2807"/>
</dbReference>
<dbReference type="AlphaFoldDB" id="A0A1I4ZB07"/>
<dbReference type="STRING" id="649333.SAMN04487989_101664"/>
<keyword evidence="1" id="KW-0732">Signal</keyword>